<keyword evidence="7" id="KW-0963">Cytoplasm</keyword>
<evidence type="ECO:0000256" key="7">
    <source>
        <dbReference type="ARBA" id="ARBA00022490"/>
    </source>
</evidence>
<keyword evidence="8" id="KW-0479">Metal-binding</keyword>
<evidence type="ECO:0000256" key="5">
    <source>
        <dbReference type="ARBA" id="ARBA00010210"/>
    </source>
</evidence>
<keyword evidence="15" id="KW-0539">Nucleus</keyword>
<evidence type="ECO:0000256" key="13">
    <source>
        <dbReference type="ARBA" id="ARBA00022853"/>
    </source>
</evidence>
<dbReference type="OrthoDB" id="10052040at2759"/>
<dbReference type="CDD" id="cd16859">
    <property type="entry name" value="ING_ING4_5"/>
    <property type="match status" value="1"/>
</dbReference>
<accession>A0A915ZK01</accession>
<protein>
    <recommendedName>
        <fullName evidence="16">T-complex protein 1 subunit zeta</fullName>
    </recommendedName>
    <alternativeName>
        <fullName evidence="17">CCT-zeta</fullName>
    </alternativeName>
</protein>
<dbReference type="Pfam" id="PF12998">
    <property type="entry name" value="ING"/>
    <property type="match status" value="1"/>
</dbReference>
<dbReference type="CDD" id="cd03342">
    <property type="entry name" value="TCP1_zeta"/>
    <property type="match status" value="1"/>
</dbReference>
<evidence type="ECO:0000256" key="14">
    <source>
        <dbReference type="ARBA" id="ARBA00023186"/>
    </source>
</evidence>
<dbReference type="FunFam" id="3.30.260.10:FF:000017">
    <property type="entry name" value="T-complex protein 1 subunit zeta"/>
    <property type="match status" value="1"/>
</dbReference>
<dbReference type="GO" id="GO:0006325">
    <property type="term" value="P:chromatin organization"/>
    <property type="evidence" value="ECO:0007669"/>
    <property type="project" value="UniProtKB-KW"/>
</dbReference>
<evidence type="ECO:0000259" key="20">
    <source>
        <dbReference type="SMART" id="SM01408"/>
    </source>
</evidence>
<dbReference type="InterPro" id="IPR024610">
    <property type="entry name" value="ING_N_histone-binding"/>
</dbReference>
<dbReference type="PANTHER" id="PTHR11353">
    <property type="entry name" value="CHAPERONIN"/>
    <property type="match status" value="1"/>
</dbReference>
<evidence type="ECO:0000256" key="1">
    <source>
        <dbReference type="ARBA" id="ARBA00002912"/>
    </source>
</evidence>
<dbReference type="PROSITE" id="PS00995">
    <property type="entry name" value="TCP1_3"/>
    <property type="match status" value="1"/>
</dbReference>
<evidence type="ECO:0000256" key="17">
    <source>
        <dbReference type="ARBA" id="ARBA00044261"/>
    </source>
</evidence>
<dbReference type="GO" id="GO:0005634">
    <property type="term" value="C:nucleus"/>
    <property type="evidence" value="ECO:0007669"/>
    <property type="project" value="UniProtKB-SubCell"/>
</dbReference>
<dbReference type="GO" id="GO:0051082">
    <property type="term" value="F:unfolded protein binding"/>
    <property type="evidence" value="ECO:0007669"/>
    <property type="project" value="InterPro"/>
</dbReference>
<dbReference type="InterPro" id="IPR053374">
    <property type="entry name" value="TCP-1_chaperonin"/>
</dbReference>
<dbReference type="NCBIfam" id="TIGR02347">
    <property type="entry name" value="chap_CCT_zeta"/>
    <property type="match status" value="1"/>
</dbReference>
<comment type="subunit">
    <text evidence="6">Component of the T-complex protein 1 (TCP1) complex.</text>
</comment>
<evidence type="ECO:0000256" key="3">
    <source>
        <dbReference type="ARBA" id="ARBA00004496"/>
    </source>
</evidence>
<evidence type="ECO:0000256" key="6">
    <source>
        <dbReference type="ARBA" id="ARBA00011381"/>
    </source>
</evidence>
<dbReference type="GO" id="GO:0005524">
    <property type="term" value="F:ATP binding"/>
    <property type="evidence" value="ECO:0007669"/>
    <property type="project" value="UniProtKB-KW"/>
</dbReference>
<dbReference type="SMART" id="SM01408">
    <property type="entry name" value="ING"/>
    <property type="match status" value="1"/>
</dbReference>
<dbReference type="InterPro" id="IPR017998">
    <property type="entry name" value="Chaperone_TCP-1"/>
</dbReference>
<dbReference type="SMART" id="SM00249">
    <property type="entry name" value="PHD"/>
    <property type="match status" value="1"/>
</dbReference>
<feature type="domain" description="Zinc finger PHD-type" evidence="19">
    <location>
        <begin position="251"/>
        <end position="296"/>
    </location>
</feature>
<keyword evidence="9" id="KW-0547">Nucleotide-binding</keyword>
<dbReference type="FunFam" id="3.50.7.10:FF:000004">
    <property type="entry name" value="T-complex protein 1 subunit zeta"/>
    <property type="match status" value="1"/>
</dbReference>
<keyword evidence="13" id="KW-0156">Chromatin regulator</keyword>
<dbReference type="GO" id="GO:0140662">
    <property type="term" value="F:ATP-dependent protein folding chaperone"/>
    <property type="evidence" value="ECO:0007669"/>
    <property type="project" value="InterPro"/>
</dbReference>
<evidence type="ECO:0000256" key="9">
    <source>
        <dbReference type="ARBA" id="ARBA00022741"/>
    </source>
</evidence>
<evidence type="ECO:0000256" key="8">
    <source>
        <dbReference type="ARBA" id="ARBA00022723"/>
    </source>
</evidence>
<dbReference type="FunFam" id="3.30.40.10:FF:000016">
    <property type="entry name" value="Inhibitor of growth protein"/>
    <property type="match status" value="1"/>
</dbReference>
<dbReference type="GO" id="GO:0008270">
    <property type="term" value="F:zinc ion binding"/>
    <property type="evidence" value="ECO:0007669"/>
    <property type="project" value="UniProtKB-KW"/>
</dbReference>
<evidence type="ECO:0000256" key="2">
    <source>
        <dbReference type="ARBA" id="ARBA00004123"/>
    </source>
</evidence>
<dbReference type="GO" id="GO:0005832">
    <property type="term" value="C:chaperonin-containing T-complex"/>
    <property type="evidence" value="ECO:0007669"/>
    <property type="project" value="UniProtKB-ARBA"/>
</dbReference>
<proteinExistence type="inferred from homology"/>
<comment type="function">
    <text evidence="1">Molecular chaperone; assists the folding of proteins upon ATP hydrolysis.</text>
</comment>
<dbReference type="InterPro" id="IPR002423">
    <property type="entry name" value="Cpn60/GroEL/TCP-1"/>
</dbReference>
<dbReference type="VEuPathDB" id="FungiDB:RhiirFUN_013675"/>
<evidence type="ECO:0000313" key="22">
    <source>
        <dbReference type="Proteomes" id="UP000684084"/>
    </source>
</evidence>
<dbReference type="NCBIfam" id="NF041083">
    <property type="entry name" value="thermosome_beta"/>
    <property type="match status" value="1"/>
</dbReference>
<comment type="similarity">
    <text evidence="4">Belongs to the TCP-1 chaperonin family.</text>
</comment>
<feature type="compositionally biased region" description="Basic and acidic residues" evidence="18">
    <location>
        <begin position="149"/>
        <end position="173"/>
    </location>
</feature>
<organism evidence="21 22">
    <name type="scientific">Rhizophagus irregularis</name>
    <dbReference type="NCBI Taxonomy" id="588596"/>
    <lineage>
        <taxon>Eukaryota</taxon>
        <taxon>Fungi</taxon>
        <taxon>Fungi incertae sedis</taxon>
        <taxon>Mucoromycota</taxon>
        <taxon>Glomeromycotina</taxon>
        <taxon>Glomeromycetes</taxon>
        <taxon>Glomerales</taxon>
        <taxon>Glomeraceae</taxon>
        <taxon>Rhizophagus</taxon>
    </lineage>
</organism>
<evidence type="ECO:0000256" key="4">
    <source>
        <dbReference type="ARBA" id="ARBA00008020"/>
    </source>
</evidence>
<keyword evidence="12" id="KW-0067">ATP-binding</keyword>
<dbReference type="FunFam" id="1.10.560.10:FF:000058">
    <property type="entry name" value="T-complex protein 1 subunit zeta"/>
    <property type="match status" value="1"/>
</dbReference>
<name>A0A915ZK01_9GLOM</name>
<dbReference type="Proteomes" id="UP000684084">
    <property type="component" value="Unassembled WGS sequence"/>
</dbReference>
<dbReference type="AlphaFoldDB" id="A0A915ZK01"/>
<dbReference type="GO" id="GO:0016887">
    <property type="term" value="F:ATP hydrolysis activity"/>
    <property type="evidence" value="ECO:0007669"/>
    <property type="project" value="InterPro"/>
</dbReference>
<dbReference type="PROSITE" id="PS00751">
    <property type="entry name" value="TCP1_2"/>
    <property type="match status" value="1"/>
</dbReference>
<evidence type="ECO:0000259" key="19">
    <source>
        <dbReference type="SMART" id="SM00249"/>
    </source>
</evidence>
<dbReference type="FunFam" id="1.10.560.10:FF:000038">
    <property type="entry name" value="Chaperonin containing TCP1 subunit 6B"/>
    <property type="match status" value="1"/>
</dbReference>
<gene>
    <name evidence="21" type="ORF">CHRIB12_LOCUS15847</name>
</gene>
<dbReference type="CDD" id="cd15505">
    <property type="entry name" value="PHD_ING"/>
    <property type="match status" value="1"/>
</dbReference>
<keyword evidence="14" id="KW-0143">Chaperone</keyword>
<evidence type="ECO:0000256" key="12">
    <source>
        <dbReference type="ARBA" id="ARBA00022840"/>
    </source>
</evidence>
<evidence type="ECO:0000256" key="11">
    <source>
        <dbReference type="ARBA" id="ARBA00022833"/>
    </source>
</evidence>
<evidence type="ECO:0000256" key="15">
    <source>
        <dbReference type="ARBA" id="ARBA00023242"/>
    </source>
</evidence>
<dbReference type="EMBL" id="CAGKOT010000038">
    <property type="protein sequence ID" value="CAB5377676.1"/>
    <property type="molecule type" value="Genomic_DNA"/>
</dbReference>
<dbReference type="Pfam" id="PF00118">
    <property type="entry name" value="Cpn60_TCP1"/>
    <property type="match status" value="1"/>
</dbReference>
<dbReference type="InterPro" id="IPR002194">
    <property type="entry name" value="Chaperonin_TCP-1_CS"/>
</dbReference>
<evidence type="ECO:0000313" key="21">
    <source>
        <dbReference type="EMBL" id="CAB5377676.1"/>
    </source>
</evidence>
<dbReference type="InterPro" id="IPR012722">
    <property type="entry name" value="Chap_CCT_zeta"/>
</dbReference>
<evidence type="ECO:0000256" key="10">
    <source>
        <dbReference type="ARBA" id="ARBA00022771"/>
    </source>
</evidence>
<keyword evidence="11" id="KW-0862">Zinc</keyword>
<comment type="caution">
    <text evidence="21">The sequence shown here is derived from an EMBL/GenBank/DDBJ whole genome shotgun (WGS) entry which is preliminary data.</text>
</comment>
<reference evidence="21" key="1">
    <citation type="submission" date="2020-05" db="EMBL/GenBank/DDBJ databases">
        <authorList>
            <person name="Rincon C."/>
            <person name="Sanders R I."/>
            <person name="Robbins C."/>
            <person name="Chaturvedi A."/>
        </authorList>
    </citation>
    <scope>NUCLEOTIDE SEQUENCE</scope>
    <source>
        <strain evidence="21">CHB12</strain>
    </source>
</reference>
<comment type="subcellular location">
    <subcellularLocation>
        <location evidence="3">Cytoplasm</location>
    </subcellularLocation>
    <subcellularLocation>
        <location evidence="2">Nucleus</location>
    </subcellularLocation>
</comment>
<dbReference type="InterPro" id="IPR001965">
    <property type="entry name" value="Znf_PHD"/>
</dbReference>
<keyword evidence="10" id="KW-0863">Zinc-finger</keyword>
<feature type="domain" description="Inhibitor of growth protein N-terminal histone-binding" evidence="20">
    <location>
        <begin position="27"/>
        <end position="128"/>
    </location>
</feature>
<feature type="region of interest" description="Disordered" evidence="18">
    <location>
        <begin position="130"/>
        <end position="242"/>
    </location>
</feature>
<comment type="similarity">
    <text evidence="5">Belongs to the ING family.</text>
</comment>
<dbReference type="PROSITE" id="PS00750">
    <property type="entry name" value="TCP1_1"/>
    <property type="match status" value="1"/>
</dbReference>
<sequence length="850" mass="94647">MLTHIYKEVKMPGPTISTSRLENNLMYLDDYLDTLESLPAELQRNLTLMRQLDANTQDAIDGVAIQATNLLDNLPDLSREEKVEQLKKLGSLLTDSLKNGEERVSLATSTYDTVDRHIRRLDDDLQKFEDEQMTGPGRISPTAAANVARDQEVTRKQNQKNEKEKKESKEKRAQQNNETSNHKKRKTNKDTATPPPAASRNHGEKEREKPNKRKKENSKNSKTKATVTTEKTNDDTQAAADMPIDPNEPVYCYCQQVSWGEMVACDNNECEIEWFHYPCVSLKAQPKGKWYCPDFHCSLFTSLKSDTSDTFVEMASSAIQLINPKSEVARRGQALQLNITAAVGLQDVLKSNLGPKGTIKMLVDGAGSIKITKDGKVLLSEMQIQNPTAAMIARAATAQDEITGDGTTSIVLLVGELMKQAERYISEGLHPRIVTEGFDLARKESLEFLDKYKIEKQIDREILVSVARTSLRTKVHTALADKLTDAVVDAVMSIKRDDEPIDLHMVEIMKMQHKTASDSRLIRGLVLDHGARHPDMPKRVEDAYILTLNVSLEYEKSEINSGFFYSSAEQREKLVESERKFTDEKVRKIVEFKKQVCGDTKKGFVVINQKGIDPLSLDILCKNGILALRRAKRRNMERLQLVCGGIAQNSVDDLTPEALGYAGLIYEHVLGEEKYTFVEEVKDPKSVTILIKGPNAHTITQINDAVRDGLRAVKNAIEDKSVVPGAGAFQVALSIHLTKFKDSVKGRAKMGVQAFADAMLIIPKVLSQNGGFDAQDTIVALQEEFAAGHTVGVDLNTGGTFDPVLEGIFDNYRVVRNMLHSCSVIASNFLLVDEIMRAGRSSLKNDNIGN</sequence>
<evidence type="ECO:0000256" key="16">
    <source>
        <dbReference type="ARBA" id="ARBA00039582"/>
    </source>
</evidence>
<evidence type="ECO:0000256" key="18">
    <source>
        <dbReference type="SAM" id="MobiDB-lite"/>
    </source>
</evidence>